<keyword evidence="3" id="KW-1185">Reference proteome</keyword>
<name>A0A3N4M9J3_9BACT</name>
<accession>A0A3N4M9J3</accession>
<proteinExistence type="predicted"/>
<keyword evidence="1" id="KW-0732">Signal</keyword>
<feature type="chain" id="PRO_5018171505" description="Cobalt transporter" evidence="1">
    <location>
        <begin position="23"/>
        <end position="107"/>
    </location>
</feature>
<dbReference type="Proteomes" id="UP000279089">
    <property type="component" value="Unassembled WGS sequence"/>
</dbReference>
<dbReference type="InterPro" id="IPR046601">
    <property type="entry name" value="DUF6660"/>
</dbReference>
<dbReference type="AlphaFoldDB" id="A0A3N4M9J3"/>
<dbReference type="EMBL" id="RMBX01000016">
    <property type="protein sequence ID" value="RPD38296.1"/>
    <property type="molecule type" value="Genomic_DNA"/>
</dbReference>
<comment type="caution">
    <text evidence="2">The sequence shown here is derived from an EMBL/GenBank/DDBJ whole genome shotgun (WGS) entry which is preliminary data.</text>
</comment>
<evidence type="ECO:0000313" key="3">
    <source>
        <dbReference type="Proteomes" id="UP000279089"/>
    </source>
</evidence>
<sequence>MKWLMILFSLYILALSAVPCCGDDFCCEDEVMAFETGEAGHEEHDHNKPDAPCSPFFSCNTCHGVVVPDIDPAVTPGLTTEKSLRFYYTEHFLSEYATAIWQPPQAA</sequence>
<dbReference type="OrthoDB" id="671991at2"/>
<organism evidence="2 3">
    <name type="scientific">Chitinophaga barathri</name>
    <dbReference type="NCBI Taxonomy" id="1647451"/>
    <lineage>
        <taxon>Bacteria</taxon>
        <taxon>Pseudomonadati</taxon>
        <taxon>Bacteroidota</taxon>
        <taxon>Chitinophagia</taxon>
        <taxon>Chitinophagales</taxon>
        <taxon>Chitinophagaceae</taxon>
        <taxon>Chitinophaga</taxon>
    </lineage>
</organism>
<gene>
    <name evidence="2" type="ORF">EG028_25740</name>
</gene>
<evidence type="ECO:0000313" key="2">
    <source>
        <dbReference type="EMBL" id="RPD38296.1"/>
    </source>
</evidence>
<reference evidence="3" key="1">
    <citation type="submission" date="2018-11" db="EMBL/GenBank/DDBJ databases">
        <title>Chitinophaga lutea sp.nov., isolate from arsenic contaminated soil.</title>
        <authorList>
            <person name="Zong Y."/>
        </authorList>
    </citation>
    <scope>NUCLEOTIDE SEQUENCE [LARGE SCALE GENOMIC DNA]</scope>
    <source>
        <strain evidence="3">YLT18</strain>
    </source>
</reference>
<evidence type="ECO:0000256" key="1">
    <source>
        <dbReference type="SAM" id="SignalP"/>
    </source>
</evidence>
<evidence type="ECO:0008006" key="4">
    <source>
        <dbReference type="Google" id="ProtNLM"/>
    </source>
</evidence>
<dbReference type="RefSeq" id="WP_120519171.1">
    <property type="nucleotide sequence ID" value="NZ_QXZY01000016.1"/>
</dbReference>
<feature type="signal peptide" evidence="1">
    <location>
        <begin position="1"/>
        <end position="22"/>
    </location>
</feature>
<protein>
    <recommendedName>
        <fullName evidence="4">Cobalt transporter</fullName>
    </recommendedName>
</protein>
<dbReference type="Pfam" id="PF20365">
    <property type="entry name" value="DUF6660"/>
    <property type="match status" value="1"/>
</dbReference>